<gene>
    <name evidence="1" type="ORF">JCM19237_6134</name>
</gene>
<reference evidence="1 2" key="1">
    <citation type="journal article" date="2014" name="Genome Announc.">
        <title>Draft Genome Sequences of Two Vibrionaceae Species, Vibrio ponticus C121 and Photobacterium aphoticum C119, Isolated as Coral Reef Microbiota.</title>
        <authorList>
            <person name="Al-saari N."/>
            <person name="Meirelles P.M."/>
            <person name="Mino S."/>
            <person name="Suda W."/>
            <person name="Oshima K."/>
            <person name="Hattori M."/>
            <person name="Ohkuma M."/>
            <person name="Thompson F.L."/>
            <person name="Gomez-Gil B."/>
            <person name="Sawabe T."/>
            <person name="Sawabe T."/>
        </authorList>
    </citation>
    <scope>NUCLEOTIDE SEQUENCE [LARGE SCALE GENOMIC DNA]</scope>
    <source>
        <strain evidence="1 2">JCM 19237</strain>
    </source>
</reference>
<accession>A0A090QJZ4</accession>
<dbReference type="STRING" id="754436.JCM19237_6134"/>
<evidence type="ECO:0000313" key="1">
    <source>
        <dbReference type="EMBL" id="GAL03241.1"/>
    </source>
</evidence>
<dbReference type="AlphaFoldDB" id="A0A090QJZ4"/>
<comment type="caution">
    <text evidence="1">The sequence shown here is derived from an EMBL/GenBank/DDBJ whole genome shotgun (WGS) entry which is preliminary data.</text>
</comment>
<dbReference type="EMBL" id="BBMN01000001">
    <property type="protein sequence ID" value="GAL03241.1"/>
    <property type="molecule type" value="Genomic_DNA"/>
</dbReference>
<sequence length="43" mass="4682">MTCAVFISIMGDAIDWVRYITASTDKQSVTIAGTASFQPSNRK</sequence>
<organism evidence="1 2">
    <name type="scientific">Photobacterium aphoticum</name>
    <dbReference type="NCBI Taxonomy" id="754436"/>
    <lineage>
        <taxon>Bacteria</taxon>
        <taxon>Pseudomonadati</taxon>
        <taxon>Pseudomonadota</taxon>
        <taxon>Gammaproteobacteria</taxon>
        <taxon>Vibrionales</taxon>
        <taxon>Vibrionaceae</taxon>
        <taxon>Photobacterium</taxon>
    </lineage>
</organism>
<name>A0A090QJZ4_9GAMM</name>
<dbReference type="Proteomes" id="UP000029227">
    <property type="component" value="Unassembled WGS sequence"/>
</dbReference>
<evidence type="ECO:0000313" key="2">
    <source>
        <dbReference type="Proteomes" id="UP000029227"/>
    </source>
</evidence>
<protein>
    <submittedName>
        <fullName evidence="1">Uncharacterized protein</fullName>
    </submittedName>
</protein>
<proteinExistence type="predicted"/>